<name>A0A1M3L214_9BACT</name>
<protein>
    <recommendedName>
        <fullName evidence="1">RES domain-containing protein</fullName>
    </recommendedName>
</protein>
<dbReference type="SMART" id="SM00953">
    <property type="entry name" value="RES"/>
    <property type="match status" value="1"/>
</dbReference>
<accession>A0A1M3L214</accession>
<dbReference type="Proteomes" id="UP000184233">
    <property type="component" value="Unassembled WGS sequence"/>
</dbReference>
<gene>
    <name evidence="2" type="ORF">BGO89_02380</name>
</gene>
<dbReference type="InterPro" id="IPR014914">
    <property type="entry name" value="RES_dom"/>
</dbReference>
<reference evidence="2 3" key="1">
    <citation type="submission" date="2016-09" db="EMBL/GenBank/DDBJ databases">
        <title>Genome-resolved meta-omics ties microbial dynamics to process performance in biotechnology for thiocyanate degradation.</title>
        <authorList>
            <person name="Kantor R.S."/>
            <person name="Huddy R.J."/>
            <person name="Iyer R."/>
            <person name="Thomas B.C."/>
            <person name="Brown C.T."/>
            <person name="Anantharaman K."/>
            <person name="Tringe S."/>
            <person name="Hettich R.L."/>
            <person name="Harrison S.T."/>
            <person name="Banfield J.F."/>
        </authorList>
    </citation>
    <scope>NUCLEOTIDE SEQUENCE [LARGE SCALE GENOMIC DNA]</scope>
    <source>
        <strain evidence="2">59-99</strain>
    </source>
</reference>
<organism evidence="2 3">
    <name type="scientific">Candidatus Kapaibacterium thiocyanatum</name>
    <dbReference type="NCBI Taxonomy" id="1895771"/>
    <lineage>
        <taxon>Bacteria</taxon>
        <taxon>Pseudomonadati</taxon>
        <taxon>Candidatus Kapaibacteriota</taxon>
        <taxon>Candidatus Kapaibacteriia</taxon>
        <taxon>Candidatus Kapaibacteriales</taxon>
        <taxon>Candidatus Kapaibacteriaceae</taxon>
        <taxon>Candidatus Kapaibacterium</taxon>
    </lineage>
</organism>
<comment type="caution">
    <text evidence="2">The sequence shown here is derived from an EMBL/GenBank/DDBJ whole genome shotgun (WGS) entry which is preliminary data.</text>
</comment>
<proteinExistence type="predicted"/>
<sequence length="159" mass="17893">MAAETRSFWRIVKHRYAAHAMDGEGARLYGGRWNLRDTTAVYLSESLSLAALELFVHLAPEDSRLRFVAIEVVVPADVAVETVGIGELPDDWTSEPPLEGTQRIGTEWCESMRTAFLRIPSAIVPGEWNVLLNPRHPDWQRCATGKPVAFGFDGRMWKK</sequence>
<feature type="domain" description="RES" evidence="1">
    <location>
        <begin position="20"/>
        <end position="146"/>
    </location>
</feature>
<dbReference type="Pfam" id="PF08808">
    <property type="entry name" value="RES"/>
    <property type="match status" value="1"/>
</dbReference>
<dbReference type="AlphaFoldDB" id="A0A1M3L214"/>
<evidence type="ECO:0000313" key="3">
    <source>
        <dbReference type="Proteomes" id="UP000184233"/>
    </source>
</evidence>
<dbReference type="STRING" id="1895771.BGO89_02380"/>
<dbReference type="EMBL" id="MKVH01000013">
    <property type="protein sequence ID" value="OJX59284.1"/>
    <property type="molecule type" value="Genomic_DNA"/>
</dbReference>
<evidence type="ECO:0000259" key="1">
    <source>
        <dbReference type="SMART" id="SM00953"/>
    </source>
</evidence>
<evidence type="ECO:0000313" key="2">
    <source>
        <dbReference type="EMBL" id="OJX59284.1"/>
    </source>
</evidence>